<name>A0A4Y2DXE3_ARAVE</name>
<dbReference type="OrthoDB" id="1046782at2759"/>
<comment type="caution">
    <text evidence="1">The sequence shown here is derived from an EMBL/GenBank/DDBJ whole genome shotgun (WGS) entry which is preliminary data.</text>
</comment>
<dbReference type="Proteomes" id="UP000499080">
    <property type="component" value="Unassembled WGS sequence"/>
</dbReference>
<protein>
    <submittedName>
        <fullName evidence="1">Uncharacterized protein</fullName>
    </submittedName>
</protein>
<accession>A0A4Y2DXE3</accession>
<evidence type="ECO:0000313" key="2">
    <source>
        <dbReference type="Proteomes" id="UP000499080"/>
    </source>
</evidence>
<sequence length="116" mass="12961">MDSSPNGSALRVQNDEVDFISVPLLSSTHLFEATHGFTPGCRTVHRTFLLSRIRSTQRESIVIVKKFEFEILTNLHVLDFPESEKHNFGIMSVCVSVCEHDNSKTIRATGILVCGL</sequence>
<evidence type="ECO:0000313" key="1">
    <source>
        <dbReference type="EMBL" id="GBM20739.1"/>
    </source>
</evidence>
<organism evidence="1 2">
    <name type="scientific">Araneus ventricosus</name>
    <name type="common">Orbweaver spider</name>
    <name type="synonym">Epeira ventricosa</name>
    <dbReference type="NCBI Taxonomy" id="182803"/>
    <lineage>
        <taxon>Eukaryota</taxon>
        <taxon>Metazoa</taxon>
        <taxon>Ecdysozoa</taxon>
        <taxon>Arthropoda</taxon>
        <taxon>Chelicerata</taxon>
        <taxon>Arachnida</taxon>
        <taxon>Araneae</taxon>
        <taxon>Araneomorphae</taxon>
        <taxon>Entelegynae</taxon>
        <taxon>Araneoidea</taxon>
        <taxon>Araneidae</taxon>
        <taxon>Araneus</taxon>
    </lineage>
</organism>
<dbReference type="EMBL" id="BGPR01090790">
    <property type="protein sequence ID" value="GBM20739.1"/>
    <property type="molecule type" value="Genomic_DNA"/>
</dbReference>
<gene>
    <name evidence="1" type="ORF">AVEN_27215_1</name>
</gene>
<reference evidence="1 2" key="1">
    <citation type="journal article" date="2019" name="Sci. Rep.">
        <title>Orb-weaving spider Araneus ventricosus genome elucidates the spidroin gene catalogue.</title>
        <authorList>
            <person name="Kono N."/>
            <person name="Nakamura H."/>
            <person name="Ohtoshi R."/>
            <person name="Moran D.A.P."/>
            <person name="Shinohara A."/>
            <person name="Yoshida Y."/>
            <person name="Fujiwara M."/>
            <person name="Mori M."/>
            <person name="Tomita M."/>
            <person name="Arakawa K."/>
        </authorList>
    </citation>
    <scope>NUCLEOTIDE SEQUENCE [LARGE SCALE GENOMIC DNA]</scope>
</reference>
<proteinExistence type="predicted"/>
<dbReference type="AlphaFoldDB" id="A0A4Y2DXE3"/>
<keyword evidence="2" id="KW-1185">Reference proteome</keyword>